<protein>
    <submittedName>
        <fullName evidence="20">Acetylglutamate kinase</fullName>
    </submittedName>
</protein>
<keyword evidence="13" id="KW-0809">Transit peptide</keyword>
<dbReference type="InterPro" id="IPR041734">
    <property type="entry name" value="NAGK-fArgBP"/>
</dbReference>
<dbReference type="InterPro" id="IPR000706">
    <property type="entry name" value="AGPR_type-1"/>
</dbReference>
<dbReference type="FunFam" id="3.40.630.30:FF:000029">
    <property type="entry name" value="Bifunctional acetylglutamate kinase/N-acetyl-gamma-glutamyl-phosphate reductase"/>
    <property type="match status" value="1"/>
</dbReference>
<dbReference type="CDD" id="cd24149">
    <property type="entry name" value="AGPR_N_ARG5_6_like"/>
    <property type="match status" value="1"/>
</dbReference>
<dbReference type="GO" id="GO:0003991">
    <property type="term" value="F:acetylglutamate kinase activity"/>
    <property type="evidence" value="ECO:0007669"/>
    <property type="project" value="TreeGrafter"/>
</dbReference>
<feature type="domain" description="N-acetyltransferase" evidence="19">
    <location>
        <begin position="352"/>
        <end position="505"/>
    </location>
</feature>
<dbReference type="CDD" id="cd04252">
    <property type="entry name" value="AAK_NAGK-fArgBP"/>
    <property type="match status" value="1"/>
</dbReference>
<evidence type="ECO:0000256" key="14">
    <source>
        <dbReference type="ARBA" id="ARBA00023002"/>
    </source>
</evidence>
<dbReference type="CDD" id="cd04263">
    <property type="entry name" value="DUF619-NAGK-FABP"/>
    <property type="match status" value="1"/>
</dbReference>
<dbReference type="InterPro" id="IPR004662">
    <property type="entry name" value="AcgluKinase_fam"/>
</dbReference>
<dbReference type="Pfam" id="PF22698">
    <property type="entry name" value="Semialdhyde_dhC_1"/>
    <property type="match status" value="1"/>
</dbReference>
<dbReference type="VEuPathDB" id="FungiDB:TERG_01290"/>
<evidence type="ECO:0000313" key="21">
    <source>
        <dbReference type="Proteomes" id="UP000243015"/>
    </source>
</evidence>
<dbReference type="InterPro" id="IPR006910">
    <property type="entry name" value="Rad21_Rec8_N"/>
</dbReference>
<keyword evidence="9" id="KW-0547">Nucleotide-binding</keyword>
<keyword evidence="7" id="KW-0028">Amino-acid biosynthesis</keyword>
<feature type="compositionally biased region" description="Basic and acidic residues" evidence="18">
    <location>
        <begin position="1643"/>
        <end position="1652"/>
    </location>
</feature>
<dbReference type="NCBIfam" id="TIGR01850">
    <property type="entry name" value="argC"/>
    <property type="match status" value="1"/>
</dbReference>
<comment type="pathway">
    <text evidence="2">Amino-acid biosynthesis; L-arginine biosynthesis; N(2)-acetyl-L-ornithine from L-glutamate: step 2/4.</text>
</comment>
<dbReference type="InterPro" id="IPR036291">
    <property type="entry name" value="NAD(P)-bd_dom_sf"/>
</dbReference>
<dbReference type="PROSITE" id="PS51731">
    <property type="entry name" value="GNAT_NAGS"/>
    <property type="match status" value="1"/>
</dbReference>
<comment type="similarity">
    <text evidence="4">In the N-terminal section; belongs to the acetylglutamate kinase family.</text>
</comment>
<evidence type="ECO:0000256" key="10">
    <source>
        <dbReference type="ARBA" id="ARBA00022777"/>
    </source>
</evidence>
<keyword evidence="12" id="KW-0521">NADP</keyword>
<evidence type="ECO:0000256" key="11">
    <source>
        <dbReference type="ARBA" id="ARBA00022840"/>
    </source>
</evidence>
<dbReference type="InterPro" id="IPR006855">
    <property type="entry name" value="Vertebrate-like_GNAT_dom"/>
</dbReference>
<dbReference type="InterPro" id="IPR000534">
    <property type="entry name" value="Semialdehyde_DH_NAD-bd"/>
</dbReference>
<dbReference type="FunFam" id="3.40.1160.10:FF:000011">
    <property type="entry name" value="N-acetyl-gamma-glutamyl-phosphate reductase, variant"/>
    <property type="match status" value="1"/>
</dbReference>
<evidence type="ECO:0000256" key="16">
    <source>
        <dbReference type="ARBA" id="ARBA00023268"/>
    </source>
</evidence>
<dbReference type="Pfam" id="PF04768">
    <property type="entry name" value="NAT"/>
    <property type="match status" value="1"/>
</dbReference>
<proteinExistence type="inferred from homology"/>
<evidence type="ECO:0000256" key="4">
    <source>
        <dbReference type="ARBA" id="ARBA00006830"/>
    </source>
</evidence>
<evidence type="ECO:0000256" key="5">
    <source>
        <dbReference type="ARBA" id="ARBA00007239"/>
    </source>
</evidence>
<dbReference type="Gene3D" id="3.30.360.10">
    <property type="entry name" value="Dihydrodipicolinate Reductase, domain 2"/>
    <property type="match status" value="1"/>
</dbReference>
<keyword evidence="14" id="KW-0560">Oxidoreductase</keyword>
<keyword evidence="15" id="KW-0496">Mitochondrion</keyword>
<evidence type="ECO:0000256" key="9">
    <source>
        <dbReference type="ARBA" id="ARBA00022741"/>
    </source>
</evidence>
<dbReference type="GO" id="GO:0006526">
    <property type="term" value="P:L-arginine biosynthetic process"/>
    <property type="evidence" value="ECO:0007669"/>
    <property type="project" value="UniProtKB-UniPathway"/>
</dbReference>
<accession>A0A178ETT2</accession>
<dbReference type="Gene3D" id="3.40.50.720">
    <property type="entry name" value="NAD(P)-binding Rossmann-like Domain"/>
    <property type="match status" value="1"/>
</dbReference>
<dbReference type="GO" id="GO:0005524">
    <property type="term" value="F:ATP binding"/>
    <property type="evidence" value="ECO:0007669"/>
    <property type="project" value="UniProtKB-KW"/>
</dbReference>
<dbReference type="VEuPathDB" id="FungiDB:TERG_01291"/>
<comment type="similarity">
    <text evidence="5">In the C-terminal section; belongs to the NAGSA dehydrogenase family.</text>
</comment>
<feature type="compositionally biased region" description="Polar residues" evidence="18">
    <location>
        <begin position="1613"/>
        <end position="1629"/>
    </location>
</feature>
<dbReference type="SUPFAM" id="SSF55347">
    <property type="entry name" value="Glyceraldehyde-3-phosphate dehydrogenase-like, C-terminal domain"/>
    <property type="match status" value="1"/>
</dbReference>
<comment type="pathway">
    <text evidence="3">Amino-acid biosynthesis; L-arginine biosynthesis; N(2)-acetyl-L-ornithine from L-glutamate: step 3/4.</text>
</comment>
<feature type="region of interest" description="Disordered" evidence="18">
    <location>
        <begin position="1549"/>
        <end position="1576"/>
    </location>
</feature>
<feature type="region of interest" description="Disordered" evidence="18">
    <location>
        <begin position="1336"/>
        <end position="1371"/>
    </location>
</feature>
<dbReference type="PROSITE" id="PS01224">
    <property type="entry name" value="ARGC"/>
    <property type="match status" value="1"/>
</dbReference>
<dbReference type="Gene3D" id="3.40.1160.10">
    <property type="entry name" value="Acetylglutamate kinase-like"/>
    <property type="match status" value="1"/>
</dbReference>
<feature type="region of interest" description="Disordered" evidence="18">
    <location>
        <begin position="508"/>
        <end position="579"/>
    </location>
</feature>
<dbReference type="PANTHER" id="PTHR23342">
    <property type="entry name" value="N-ACETYLGLUTAMATE SYNTHASE"/>
    <property type="match status" value="1"/>
</dbReference>
<dbReference type="GO" id="GO:0003942">
    <property type="term" value="F:N-acetyl-gamma-glutamyl-phosphate reductase activity"/>
    <property type="evidence" value="ECO:0007669"/>
    <property type="project" value="InterPro"/>
</dbReference>
<feature type="active site" evidence="17">
    <location>
        <position position="715"/>
    </location>
</feature>
<gene>
    <name evidence="20" type="ORF">A7C99_5157</name>
</gene>
<organism evidence="20 21">
    <name type="scientific">Trichophyton rubrum</name>
    <name type="common">Athlete's foot fungus</name>
    <name type="synonym">Epidermophyton rubrum</name>
    <dbReference type="NCBI Taxonomy" id="5551"/>
    <lineage>
        <taxon>Eukaryota</taxon>
        <taxon>Fungi</taxon>
        <taxon>Dikarya</taxon>
        <taxon>Ascomycota</taxon>
        <taxon>Pezizomycotina</taxon>
        <taxon>Eurotiomycetes</taxon>
        <taxon>Eurotiomycetidae</taxon>
        <taxon>Onygenales</taxon>
        <taxon>Arthrodermataceae</taxon>
        <taxon>Trichophyton</taxon>
    </lineage>
</organism>
<dbReference type="SMART" id="SM00859">
    <property type="entry name" value="Semialdhyde_dh"/>
    <property type="match status" value="1"/>
</dbReference>
<dbReference type="SUPFAM" id="SSF51735">
    <property type="entry name" value="NAD(P)-binding Rossmann-fold domains"/>
    <property type="match status" value="1"/>
</dbReference>
<feature type="compositionally biased region" description="Polar residues" evidence="18">
    <location>
        <begin position="509"/>
        <end position="528"/>
    </location>
</feature>
<reference evidence="20 21" key="1">
    <citation type="submission" date="2016-05" db="EMBL/GenBank/DDBJ databases">
        <title>Genome sequencing of Trichophyton rubrum CMCC(F)T1i isolated from hair.</title>
        <authorList>
            <person name="Zhan P."/>
            <person name="Tao Y."/>
            <person name="Liu W."/>
        </authorList>
    </citation>
    <scope>NUCLEOTIDE SEQUENCE [LARGE SCALE GENOMIC DNA]</scope>
    <source>
        <strain evidence="21">CMCC(F)T1i</strain>
    </source>
</reference>
<dbReference type="GO" id="GO:0005759">
    <property type="term" value="C:mitochondrial matrix"/>
    <property type="evidence" value="ECO:0007669"/>
    <property type="project" value="TreeGrafter"/>
</dbReference>
<dbReference type="Pfam" id="PF00696">
    <property type="entry name" value="AA_kinase"/>
    <property type="match status" value="1"/>
</dbReference>
<sequence length="1748" mass="189986">MSSHLARRAAGRLAARSTGLGGPGRLTAAASPASWTALPLRYGSAAYRQRRSYTSSRYQPHLSTRSTVVQLLSNIGSKREVQQYLSHFTSVSSQQFAVIKVGGAIITEHLQTLSSALAFLNHVGLYPIVVHGAGPQLNKMLEDAGVEPHFEDGIRVTDGKTLALARSLFMEENLKLVEELERLGVRARPLTTGVFSADYLDKDKYNLVGKINGVNKKPIEAAIEAGCLPILTSMAETPEGQVLNVNADVAAGELARELQPLKIVYLAEKGGLFNGDTGEKISAINLDEEYDHLMKQWWVRHGTRLKIKEMKELLMDLPRTSSVAIIHPADLQKELFTDTGAGTLIRRGNKVQTRNSIEEFEDVEALKNALVRDQEALDARATVDRYVDSLRGKEIKAYSDEPLEALAIVLPPKPGSTLAHLATMSITKTGWLTHVADNVFTSIQKDFPKLTWTVKEDDENLSWFFDKADGSLCRDGEVLFWSGVKEADEVKDLVVEFSKNSRDMLGNLSMESPLNSSATGGSNPSAAVQQKRAFSTATTASTLRSLRQQQQYTRPGFSRSYTTQTNPNPPLGKKNASNTKPSKVALIGARGYTGQALISLLSAHPYMDLAHVSSRELAGKPLQGYNKREIIYENLSPDDVKRMAEQGDVDCWVMAMPNGVCKPFVDAVDSVDKEKAVIVDLSADYRFDDSWTYGLPELVNRSTIAKATRIANPGCYATAAQVGIAPLVPYLGGQPTVFGVSGYSGAGTKPSLKNDVNYLTNNIVPYSLTDHIHEREIGSQLGAEVAFIPHVAVWFQGIHHTINIPLKEAMASRDIRNLYQDRYAGEKLVKVVGEAPLVKNISGRHGIEVGGFAVHSSGKRVIVCATIDNLLKGAATQCLQNMNLALGYSEYEAYRQPINTPKSQENPNLEHYKTAVMFYSHEILTSREHGVATVWLVATLGAKSTTRKVNRKAILEVDVPKACDMIIRPDAPMALRLQGNLLYGVSKVYHQQCGYALLDAEATRDRMKAMLRVINKAGLDPDAGKARPDQIMLPHDPAFIPELMLPGLNVDLSALDMGLEWVSPRKSSLVSSNVPKSSATNWSPAAQLQLNLLSSDIGGFQVGEGLGYISDMSSARKEPQVELPPYFGDEAGILLQPDFEFDGEGNIIELSPKKTAEPRESEVQVRDDRLSTLRNTGVDLFVDDHQPDGDIVMDDIDAAQREGIGSLLVSDGTQPRGQVTDPDYSNVPQVSPETGEVKVPFRRRKLPKIFGIDEPAELRNSDLAQWNSEYAENMAAAARAKIQNRLITIAKKNAAFWVLGSGIGAVGTGLGARAVLHPLAAFSGDQLLASLTGAPCKERRRGKRNHEGKDEDADAAVVGKKARTRQDDEPELGLDGAVEVDEGLGLVIEDIEVGRQAPSSLRDDDLSNMPWNITASIRSKSSAYSRQIFASGGVFSSIGGPRSVVSPGPDGLPSASNAAALAAFRRGRLRSQSPLAGRGGMTDIHLPSDQDIGIDMLSGIDGGEGDGQPGEQLDHDERGSVQRPKWLNSSSLDQETINFYEYLQTRIEEEEEDDDDDNDRKVGGCHSGVSFTSLLPPRSSSRIVATQALLHVLTLATNGALRVQQDVARASQRLPTTNHQPPAAASSTDSTDRQQPAPLASTARDRASHRPQLDGQPAPSASSPAELGTIVVSPAEKTFVAVPPQHADPPPSRRRALALSLIYRIAAQGDFTSNNTHTPPAASYRARRLRQQARSLPVLRETLCYHGP</sequence>
<dbReference type="GO" id="GO:0051287">
    <property type="term" value="F:NAD binding"/>
    <property type="evidence" value="ECO:0007669"/>
    <property type="project" value="InterPro"/>
</dbReference>
<dbReference type="HAMAP" id="MF_00150">
    <property type="entry name" value="ArgC_type1"/>
    <property type="match status" value="1"/>
</dbReference>
<evidence type="ECO:0000256" key="17">
    <source>
        <dbReference type="PROSITE-ProRule" id="PRU10010"/>
    </source>
</evidence>
<dbReference type="Proteomes" id="UP000243015">
    <property type="component" value="Unassembled WGS sequence"/>
</dbReference>
<keyword evidence="10 20" id="KW-0418">Kinase</keyword>
<evidence type="ECO:0000256" key="18">
    <source>
        <dbReference type="SAM" id="MobiDB-lite"/>
    </source>
</evidence>
<name>A0A178ETT2_TRIRU</name>
<keyword evidence="8" id="KW-0808">Transferase</keyword>
<evidence type="ECO:0000256" key="3">
    <source>
        <dbReference type="ARBA" id="ARBA00004862"/>
    </source>
</evidence>
<dbReference type="CDD" id="cd23936">
    <property type="entry name" value="AGPR_C_ARG5_6_like"/>
    <property type="match status" value="1"/>
</dbReference>
<dbReference type="Pfam" id="PF01118">
    <property type="entry name" value="Semialdhyde_dh"/>
    <property type="match status" value="1"/>
</dbReference>
<evidence type="ECO:0000313" key="20">
    <source>
        <dbReference type="EMBL" id="OAL62773.1"/>
    </source>
</evidence>
<dbReference type="PANTHER" id="PTHR23342:SF0">
    <property type="entry name" value="N-ACETYLGLUTAMATE SYNTHASE, MITOCHONDRIAL"/>
    <property type="match status" value="1"/>
</dbReference>
<dbReference type="EMBL" id="LHPM01000018">
    <property type="protein sequence ID" value="OAL62773.1"/>
    <property type="molecule type" value="Genomic_DNA"/>
</dbReference>
<dbReference type="CDD" id="cd21789">
    <property type="entry name" value="Rad21_Rec8_M_SpRec8p-like"/>
    <property type="match status" value="1"/>
</dbReference>
<comment type="subcellular location">
    <subcellularLocation>
        <location evidence="1">Mitochondrion</location>
    </subcellularLocation>
</comment>
<feature type="region of interest" description="Disordered" evidence="18">
    <location>
        <begin position="1611"/>
        <end position="1665"/>
    </location>
</feature>
<feature type="compositionally biased region" description="Polar residues" evidence="18">
    <location>
        <begin position="548"/>
        <end position="566"/>
    </location>
</feature>
<keyword evidence="16" id="KW-0511">Multifunctional enzyme</keyword>
<evidence type="ECO:0000256" key="15">
    <source>
        <dbReference type="ARBA" id="ARBA00023128"/>
    </source>
</evidence>
<feature type="compositionally biased region" description="Low complexity" evidence="18">
    <location>
        <begin position="532"/>
        <end position="547"/>
    </location>
</feature>
<dbReference type="InterPro" id="IPR058924">
    <property type="entry name" value="AGPR_dimerisation_dom"/>
</dbReference>
<feature type="region of interest" description="Disordered" evidence="18">
    <location>
        <begin position="1492"/>
        <end position="1528"/>
    </location>
</feature>
<dbReference type="UniPathway" id="UPA00068">
    <property type="reaction ID" value="UER00107"/>
</dbReference>
<dbReference type="GO" id="GO:0070401">
    <property type="term" value="F:NADP+ binding"/>
    <property type="evidence" value="ECO:0007669"/>
    <property type="project" value="InterPro"/>
</dbReference>
<dbReference type="InterPro" id="IPR036393">
    <property type="entry name" value="AceGlu_kinase-like_sf"/>
</dbReference>
<evidence type="ECO:0000259" key="19">
    <source>
        <dbReference type="PROSITE" id="PS51731"/>
    </source>
</evidence>
<dbReference type="FunFam" id="3.30.360.10:FF:000019">
    <property type="entry name" value="Bifunctional acetylglutamate kinase/N-acetyl-gamma-glutamyl-phosphate reductase"/>
    <property type="match status" value="1"/>
</dbReference>
<dbReference type="Pfam" id="PF04825">
    <property type="entry name" value="Rad21_Rec8_N"/>
    <property type="match status" value="1"/>
</dbReference>
<dbReference type="NCBIfam" id="TIGR00761">
    <property type="entry name" value="argB"/>
    <property type="match status" value="1"/>
</dbReference>
<evidence type="ECO:0000256" key="2">
    <source>
        <dbReference type="ARBA" id="ARBA00004828"/>
    </source>
</evidence>
<evidence type="ECO:0000256" key="13">
    <source>
        <dbReference type="ARBA" id="ARBA00022946"/>
    </source>
</evidence>
<dbReference type="SUPFAM" id="SSF53633">
    <property type="entry name" value="Carbamate kinase-like"/>
    <property type="match status" value="1"/>
</dbReference>
<evidence type="ECO:0000256" key="12">
    <source>
        <dbReference type="ARBA" id="ARBA00022857"/>
    </source>
</evidence>
<dbReference type="Gene3D" id="3.40.630.30">
    <property type="match status" value="1"/>
</dbReference>
<evidence type="ECO:0000256" key="8">
    <source>
        <dbReference type="ARBA" id="ARBA00022679"/>
    </source>
</evidence>
<comment type="caution">
    <text evidence="20">The sequence shown here is derived from an EMBL/GenBank/DDBJ whole genome shotgun (WGS) entry which is preliminary data.</text>
</comment>
<evidence type="ECO:0000256" key="1">
    <source>
        <dbReference type="ARBA" id="ARBA00004173"/>
    </source>
</evidence>
<keyword evidence="11" id="KW-0067">ATP-binding</keyword>
<dbReference type="InterPro" id="IPR023013">
    <property type="entry name" value="AGPR_AS"/>
</dbReference>
<dbReference type="InterPro" id="IPR001048">
    <property type="entry name" value="Asp/Glu/Uridylate_kinase"/>
</dbReference>
<evidence type="ECO:0000256" key="6">
    <source>
        <dbReference type="ARBA" id="ARBA00022571"/>
    </source>
</evidence>
<evidence type="ECO:0000256" key="7">
    <source>
        <dbReference type="ARBA" id="ARBA00022605"/>
    </source>
</evidence>
<keyword evidence="6" id="KW-0055">Arginine biosynthesis</keyword>